<feature type="compositionally biased region" description="Low complexity" evidence="1">
    <location>
        <begin position="92"/>
        <end position="101"/>
    </location>
</feature>
<dbReference type="EMBL" id="JANPWB010000006">
    <property type="protein sequence ID" value="KAJ1179377.1"/>
    <property type="molecule type" value="Genomic_DNA"/>
</dbReference>
<sequence>MGPTSSPESARKGPSLHWPLMISGGPAQGPLPSTPGDTRPQDLLSPVSQSRRRPAEASRPGRGIPLGSSRVPRPDPDPGRRRRGQPNRRARPQAQQPAAPRSESPTRLVSGARRGSSAPPARHGPAPHSRRSFLHTAPKLLGLIPLGGDLRYPPDPSFWPGSPPHGVVTGEHRPRPPHSSGPDCLGAYFGVGFSPALWLSVQQYQQTLGGSFNLALRLCDGLAL</sequence>
<evidence type="ECO:0000313" key="2">
    <source>
        <dbReference type="EMBL" id="KAJ1179377.1"/>
    </source>
</evidence>
<evidence type="ECO:0000313" key="3">
    <source>
        <dbReference type="Proteomes" id="UP001066276"/>
    </source>
</evidence>
<gene>
    <name evidence="2" type="ORF">NDU88_004611</name>
</gene>
<dbReference type="Proteomes" id="UP001066276">
    <property type="component" value="Chromosome 3_2"/>
</dbReference>
<comment type="caution">
    <text evidence="2">The sequence shown here is derived from an EMBL/GenBank/DDBJ whole genome shotgun (WGS) entry which is preliminary data.</text>
</comment>
<reference evidence="2" key="1">
    <citation type="journal article" date="2022" name="bioRxiv">
        <title>Sequencing and chromosome-scale assembly of the giantPleurodeles waltlgenome.</title>
        <authorList>
            <person name="Brown T."/>
            <person name="Elewa A."/>
            <person name="Iarovenko S."/>
            <person name="Subramanian E."/>
            <person name="Araus A.J."/>
            <person name="Petzold A."/>
            <person name="Susuki M."/>
            <person name="Suzuki K.-i.T."/>
            <person name="Hayashi T."/>
            <person name="Toyoda A."/>
            <person name="Oliveira C."/>
            <person name="Osipova E."/>
            <person name="Leigh N.D."/>
            <person name="Simon A."/>
            <person name="Yun M.H."/>
        </authorList>
    </citation>
    <scope>NUCLEOTIDE SEQUENCE</scope>
    <source>
        <strain evidence="2">20211129_DDA</strain>
        <tissue evidence="2">Liver</tissue>
    </source>
</reference>
<feature type="compositionally biased region" description="Basic residues" evidence="1">
    <location>
        <begin position="80"/>
        <end position="91"/>
    </location>
</feature>
<organism evidence="2 3">
    <name type="scientific">Pleurodeles waltl</name>
    <name type="common">Iberian ribbed newt</name>
    <dbReference type="NCBI Taxonomy" id="8319"/>
    <lineage>
        <taxon>Eukaryota</taxon>
        <taxon>Metazoa</taxon>
        <taxon>Chordata</taxon>
        <taxon>Craniata</taxon>
        <taxon>Vertebrata</taxon>
        <taxon>Euteleostomi</taxon>
        <taxon>Amphibia</taxon>
        <taxon>Batrachia</taxon>
        <taxon>Caudata</taxon>
        <taxon>Salamandroidea</taxon>
        <taxon>Salamandridae</taxon>
        <taxon>Pleurodelinae</taxon>
        <taxon>Pleurodeles</taxon>
    </lineage>
</organism>
<name>A0AAV7TS04_PLEWA</name>
<protein>
    <submittedName>
        <fullName evidence="2">Uncharacterized protein</fullName>
    </submittedName>
</protein>
<feature type="region of interest" description="Disordered" evidence="1">
    <location>
        <begin position="1"/>
        <end position="131"/>
    </location>
</feature>
<keyword evidence="3" id="KW-1185">Reference proteome</keyword>
<dbReference type="AlphaFoldDB" id="A0AAV7TS04"/>
<evidence type="ECO:0000256" key="1">
    <source>
        <dbReference type="SAM" id="MobiDB-lite"/>
    </source>
</evidence>
<accession>A0AAV7TS04</accession>
<proteinExistence type="predicted"/>